<name>X0VEC8_9ZZZZ</name>
<feature type="transmembrane region" description="Helical" evidence="1">
    <location>
        <begin position="93"/>
        <end position="111"/>
    </location>
</feature>
<feature type="non-terminal residue" evidence="2">
    <location>
        <position position="1"/>
    </location>
</feature>
<keyword evidence="1" id="KW-0472">Membrane</keyword>
<organism evidence="2">
    <name type="scientific">marine sediment metagenome</name>
    <dbReference type="NCBI Taxonomy" id="412755"/>
    <lineage>
        <taxon>unclassified sequences</taxon>
        <taxon>metagenomes</taxon>
        <taxon>ecological metagenomes</taxon>
    </lineage>
</organism>
<reference evidence="2" key="1">
    <citation type="journal article" date="2014" name="Front. Microbiol.">
        <title>High frequency of phylogenetically diverse reductive dehalogenase-homologous genes in deep subseafloor sedimentary metagenomes.</title>
        <authorList>
            <person name="Kawai M."/>
            <person name="Futagami T."/>
            <person name="Toyoda A."/>
            <person name="Takaki Y."/>
            <person name="Nishi S."/>
            <person name="Hori S."/>
            <person name="Arai W."/>
            <person name="Tsubouchi T."/>
            <person name="Morono Y."/>
            <person name="Uchiyama I."/>
            <person name="Ito T."/>
            <person name="Fujiyama A."/>
            <person name="Inagaki F."/>
            <person name="Takami H."/>
        </authorList>
    </citation>
    <scope>NUCLEOTIDE SEQUENCE</scope>
    <source>
        <strain evidence="2">Expedition CK06-06</strain>
    </source>
</reference>
<gene>
    <name evidence="2" type="ORF">S01H1_54344</name>
</gene>
<comment type="caution">
    <text evidence="2">The sequence shown here is derived from an EMBL/GenBank/DDBJ whole genome shotgun (WGS) entry which is preliminary data.</text>
</comment>
<dbReference type="AlphaFoldDB" id="X0VEC8"/>
<accession>X0VEC8</accession>
<evidence type="ECO:0008006" key="3">
    <source>
        <dbReference type="Google" id="ProtNLM"/>
    </source>
</evidence>
<evidence type="ECO:0000313" key="2">
    <source>
        <dbReference type="EMBL" id="GAG16534.1"/>
    </source>
</evidence>
<keyword evidence="1" id="KW-1133">Transmembrane helix</keyword>
<dbReference type="EMBL" id="BARS01035257">
    <property type="protein sequence ID" value="GAG16534.1"/>
    <property type="molecule type" value="Genomic_DNA"/>
</dbReference>
<protein>
    <recommendedName>
        <fullName evidence="3">DUF1461 domain-containing protein</fullName>
    </recommendedName>
</protein>
<keyword evidence="1" id="KW-0812">Transmembrane</keyword>
<evidence type="ECO:0000256" key="1">
    <source>
        <dbReference type="SAM" id="Phobius"/>
    </source>
</evidence>
<feature type="transmembrane region" description="Helical" evidence="1">
    <location>
        <begin position="6"/>
        <end position="28"/>
    </location>
</feature>
<feature type="transmembrane region" description="Helical" evidence="1">
    <location>
        <begin position="40"/>
        <end position="59"/>
    </location>
</feature>
<sequence>GLYFDRLWLTYLNVVLFLGALAMFAKLFSTIFLTTRKSMALGVVVLFLMFFLGEFYIYMDESVQGVKYISVFYYFNPTEYLVHSDFPLYLRDIIVLGYINAGLIVASLLVFNKKDIPI</sequence>
<proteinExistence type="predicted"/>